<protein>
    <submittedName>
        <fullName evidence="1">Uncharacterized protein</fullName>
    </submittedName>
</protein>
<comment type="caution">
    <text evidence="1">The sequence shown here is derived from an EMBL/GenBank/DDBJ whole genome shotgun (WGS) entry which is preliminary data.</text>
</comment>
<evidence type="ECO:0000313" key="2">
    <source>
        <dbReference type="Proteomes" id="UP001628179"/>
    </source>
</evidence>
<proteinExistence type="predicted"/>
<evidence type="ECO:0000313" key="1">
    <source>
        <dbReference type="EMBL" id="GAB1315851.1"/>
    </source>
</evidence>
<gene>
    <name evidence="1" type="ORF">MFIFM68171_06061</name>
</gene>
<dbReference type="Proteomes" id="UP001628179">
    <property type="component" value="Unassembled WGS sequence"/>
</dbReference>
<organism evidence="1 2">
    <name type="scientific">Madurella fahalii</name>
    <dbReference type="NCBI Taxonomy" id="1157608"/>
    <lineage>
        <taxon>Eukaryota</taxon>
        <taxon>Fungi</taxon>
        <taxon>Dikarya</taxon>
        <taxon>Ascomycota</taxon>
        <taxon>Pezizomycotina</taxon>
        <taxon>Sordariomycetes</taxon>
        <taxon>Sordariomycetidae</taxon>
        <taxon>Sordariales</taxon>
        <taxon>Sordariales incertae sedis</taxon>
        <taxon>Madurella</taxon>
    </lineage>
</organism>
<reference evidence="1 2" key="1">
    <citation type="submission" date="2024-09" db="EMBL/GenBank/DDBJ databases">
        <title>Itraconazole resistance in Madurella fahalii resulting from another homologue of gene encoding cytochrome P450 14-alpha sterol demethylase (CYP51).</title>
        <authorList>
            <person name="Yoshioka I."/>
            <person name="Fahal A.H."/>
            <person name="Kaneko S."/>
            <person name="Yaguchi T."/>
        </authorList>
    </citation>
    <scope>NUCLEOTIDE SEQUENCE [LARGE SCALE GENOMIC DNA]</scope>
    <source>
        <strain evidence="1 2">IFM 68171</strain>
    </source>
</reference>
<accession>A0ABQ0GDN3</accession>
<sequence length="271" mass="30555">MLTRRLNSRTRGLLEITPAGVVDYLHRTVKDWMGVEGTLWLEIKDDKPENYGRVASILDKLATALKTAHKNGGSRQILPAWVNLELPPAQDYGFVALAAEFGIATYVRAKVDSDPNYLLFRGDETDLIWRIVLGPGPAALPQRELDILSKSKGDIDDWNDYLSEMRRFRVKYIDFNPAGRYRLACDLIRTTSERVKDPTALRKLLIPLRREVVQAGDGRKKQDDFGILVPVSDSGSRELPYWAAVVELLESYGGKDSLGRRIGNTVASWLR</sequence>
<dbReference type="EMBL" id="BAAFSV010000003">
    <property type="protein sequence ID" value="GAB1315851.1"/>
    <property type="molecule type" value="Genomic_DNA"/>
</dbReference>
<dbReference type="RefSeq" id="XP_070917582.1">
    <property type="nucleotide sequence ID" value="XM_071061481.1"/>
</dbReference>
<keyword evidence="2" id="KW-1185">Reference proteome</keyword>
<dbReference type="GeneID" id="98176804"/>
<name>A0ABQ0GDN3_9PEZI</name>